<dbReference type="SMART" id="SM00184">
    <property type="entry name" value="RING"/>
    <property type="match status" value="1"/>
</dbReference>
<feature type="domain" description="RING-type" evidence="4">
    <location>
        <begin position="234"/>
        <end position="276"/>
    </location>
</feature>
<evidence type="ECO:0000256" key="3">
    <source>
        <dbReference type="SAM" id="Phobius"/>
    </source>
</evidence>
<dbReference type="Pfam" id="PF13639">
    <property type="entry name" value="zf-RING_2"/>
    <property type="match status" value="1"/>
</dbReference>
<evidence type="ECO:0000259" key="4">
    <source>
        <dbReference type="PROSITE" id="PS50089"/>
    </source>
</evidence>
<dbReference type="PANTHER" id="PTHR46592:SF9">
    <property type="entry name" value="RING-H2 FINGER PROTEIN ATL68"/>
    <property type="match status" value="1"/>
</dbReference>
<protein>
    <submittedName>
        <fullName evidence="5">Zinc finger RING-type</fullName>
    </submittedName>
</protein>
<keyword evidence="3" id="KW-0472">Membrane</keyword>
<dbReference type="InterPro" id="IPR001841">
    <property type="entry name" value="Znf_RING"/>
</dbReference>
<feature type="compositionally biased region" description="Low complexity" evidence="2">
    <location>
        <begin position="283"/>
        <end position="293"/>
    </location>
</feature>
<keyword evidence="3" id="KW-0812">Transmembrane</keyword>
<keyword evidence="1" id="KW-0479">Metal-binding</keyword>
<proteinExistence type="predicted"/>
<name>A0A8T1ZT32_9BRAS</name>
<dbReference type="GO" id="GO:0016567">
    <property type="term" value="P:protein ubiquitination"/>
    <property type="evidence" value="ECO:0007669"/>
    <property type="project" value="InterPro"/>
</dbReference>
<evidence type="ECO:0000313" key="5">
    <source>
        <dbReference type="EMBL" id="KAG7561674.1"/>
    </source>
</evidence>
<dbReference type="InterPro" id="IPR044289">
    <property type="entry name" value="ATL67-70"/>
</dbReference>
<feature type="region of interest" description="Disordered" evidence="2">
    <location>
        <begin position="280"/>
        <end position="310"/>
    </location>
</feature>
<keyword evidence="1" id="KW-0863">Zinc-finger</keyword>
<keyword evidence="3" id="KW-1133">Transmembrane helix</keyword>
<accession>A0A8T1ZT32</accession>
<sequence>MVQCHTAQAFKLNKTRKIDLPWAILLSEVTIHKTYNKKPNKCKAINISPNIVFNAVATFPHPPLQKQKPKNNNNLNHSFSHLSLSTPIPHGPNLFLHHQMSTASAVFPPPPPVPIPTYITSLGLGYSIAIALGFLVLISTIILSSYICCRASRLRFSASAATANANASFRDRSVIVPRIIFVAEDDDLESGNVVVGGLDHSVINSYPKFHFTKDITAVVDGDGFHDGERGDTTCSICLCEYMEEEMLRMMPECKHYFHVYCLDAWLKLNGSCPVCRNSPLPTPQSTPQSTPLSEVVPLSQYAADRRRSRR</sequence>
<dbReference type="GO" id="GO:0008270">
    <property type="term" value="F:zinc ion binding"/>
    <property type="evidence" value="ECO:0007669"/>
    <property type="project" value="UniProtKB-KW"/>
</dbReference>
<dbReference type="EMBL" id="JAEFBK010000010">
    <property type="protein sequence ID" value="KAG7561674.1"/>
    <property type="molecule type" value="Genomic_DNA"/>
</dbReference>
<gene>
    <name evidence="5" type="ORF">ISN45_Aa05g030630</name>
</gene>
<keyword evidence="6" id="KW-1185">Reference proteome</keyword>
<organism evidence="5 6">
    <name type="scientific">Arabidopsis thaliana x Arabidopsis arenosa</name>
    <dbReference type="NCBI Taxonomy" id="1240361"/>
    <lineage>
        <taxon>Eukaryota</taxon>
        <taxon>Viridiplantae</taxon>
        <taxon>Streptophyta</taxon>
        <taxon>Embryophyta</taxon>
        <taxon>Tracheophyta</taxon>
        <taxon>Spermatophyta</taxon>
        <taxon>Magnoliopsida</taxon>
        <taxon>eudicotyledons</taxon>
        <taxon>Gunneridae</taxon>
        <taxon>Pentapetalae</taxon>
        <taxon>rosids</taxon>
        <taxon>malvids</taxon>
        <taxon>Brassicales</taxon>
        <taxon>Brassicaceae</taxon>
        <taxon>Camelineae</taxon>
        <taxon>Arabidopsis</taxon>
    </lineage>
</organism>
<dbReference type="AlphaFoldDB" id="A0A8T1ZT32"/>
<dbReference type="PANTHER" id="PTHR46592">
    <property type="entry name" value="RING-H2 FINGER PROTEIN ATL67"/>
    <property type="match status" value="1"/>
</dbReference>
<evidence type="ECO:0000256" key="2">
    <source>
        <dbReference type="SAM" id="MobiDB-lite"/>
    </source>
</evidence>
<keyword evidence="1" id="KW-0862">Zinc</keyword>
<dbReference type="CDD" id="cd16461">
    <property type="entry name" value="RING-H2_EL5-like"/>
    <property type="match status" value="1"/>
</dbReference>
<dbReference type="Proteomes" id="UP000694240">
    <property type="component" value="Chromosome 10"/>
</dbReference>
<dbReference type="GO" id="GO:0016740">
    <property type="term" value="F:transferase activity"/>
    <property type="evidence" value="ECO:0007669"/>
    <property type="project" value="InterPro"/>
</dbReference>
<feature type="transmembrane region" description="Helical" evidence="3">
    <location>
        <begin position="124"/>
        <end position="149"/>
    </location>
</feature>
<evidence type="ECO:0000313" key="6">
    <source>
        <dbReference type="Proteomes" id="UP000694240"/>
    </source>
</evidence>
<comment type="caution">
    <text evidence="5">The sequence shown here is derived from an EMBL/GenBank/DDBJ whole genome shotgun (WGS) entry which is preliminary data.</text>
</comment>
<reference evidence="5 6" key="1">
    <citation type="submission" date="2020-12" db="EMBL/GenBank/DDBJ databases">
        <title>Concerted genomic and epigenomic changes stabilize Arabidopsis allopolyploids.</title>
        <authorList>
            <person name="Chen Z."/>
        </authorList>
    </citation>
    <scope>NUCLEOTIDE SEQUENCE [LARGE SCALE GENOMIC DNA]</scope>
    <source>
        <strain evidence="5">Allo738</strain>
        <tissue evidence="5">Leaf</tissue>
    </source>
</reference>
<evidence type="ECO:0000256" key="1">
    <source>
        <dbReference type="PROSITE-ProRule" id="PRU00175"/>
    </source>
</evidence>
<dbReference type="PROSITE" id="PS50089">
    <property type="entry name" value="ZF_RING_2"/>
    <property type="match status" value="1"/>
</dbReference>